<dbReference type="FunFam" id="1.50.10.130:FF:000002">
    <property type="entry name" value="Ent-copalyl diphosphate synthase, chloroplastic"/>
    <property type="match status" value="1"/>
</dbReference>
<dbReference type="Gene3D" id="1.50.10.130">
    <property type="entry name" value="Terpene synthase, N-terminal domain"/>
    <property type="match status" value="1"/>
</dbReference>
<keyword evidence="5" id="KW-0456">Lyase</keyword>
<evidence type="ECO:0000256" key="4">
    <source>
        <dbReference type="ARBA" id="ARBA00022842"/>
    </source>
</evidence>
<evidence type="ECO:0000259" key="7">
    <source>
        <dbReference type="Pfam" id="PF03936"/>
    </source>
</evidence>
<evidence type="ECO:0000256" key="1">
    <source>
        <dbReference type="ARBA" id="ARBA00004721"/>
    </source>
</evidence>
<dbReference type="AlphaFoldDB" id="A0A6B7LPD6"/>
<dbReference type="SUPFAM" id="SSF48239">
    <property type="entry name" value="Terpenoid cyclases/Protein prenyltransferases"/>
    <property type="match status" value="2"/>
</dbReference>
<dbReference type="Gene3D" id="1.10.600.10">
    <property type="entry name" value="Farnesyl Diphosphate Synthase"/>
    <property type="match status" value="1"/>
</dbReference>
<accession>A0A6B7LPD6</accession>
<dbReference type="PANTHER" id="PTHR31739:SF33">
    <property type="entry name" value="CIS-ABIENOL SYNTHASE, CHLOROPLASTIC"/>
    <property type="match status" value="1"/>
</dbReference>
<comment type="similarity">
    <text evidence="2">Belongs to the terpene synthase family.</text>
</comment>
<dbReference type="InterPro" id="IPR036965">
    <property type="entry name" value="Terpene_synth_N_sf"/>
</dbReference>
<evidence type="ECO:0000256" key="5">
    <source>
        <dbReference type="ARBA" id="ARBA00023239"/>
    </source>
</evidence>
<gene>
    <name evidence="8" type="primary">TPS13</name>
</gene>
<feature type="domain" description="Terpene synthase metal-binding" evidence="7">
    <location>
        <begin position="484"/>
        <end position="715"/>
    </location>
</feature>
<evidence type="ECO:0000256" key="3">
    <source>
        <dbReference type="ARBA" id="ARBA00022723"/>
    </source>
</evidence>
<dbReference type="GO" id="GO:0000287">
    <property type="term" value="F:magnesium ion binding"/>
    <property type="evidence" value="ECO:0007669"/>
    <property type="project" value="InterPro"/>
</dbReference>
<keyword evidence="4" id="KW-0460">Magnesium</keyword>
<dbReference type="GO" id="GO:0010333">
    <property type="term" value="F:terpene synthase activity"/>
    <property type="evidence" value="ECO:0007669"/>
    <property type="project" value="InterPro"/>
</dbReference>
<dbReference type="Gene3D" id="1.50.10.160">
    <property type="match status" value="1"/>
</dbReference>
<evidence type="ECO:0000259" key="6">
    <source>
        <dbReference type="Pfam" id="PF01397"/>
    </source>
</evidence>
<evidence type="ECO:0000313" key="8">
    <source>
        <dbReference type="EMBL" id="QEY10196.1"/>
    </source>
</evidence>
<dbReference type="InterPro" id="IPR050148">
    <property type="entry name" value="Terpene_synthase-like"/>
</dbReference>
<dbReference type="SFLD" id="SFLDG01014">
    <property type="entry name" value="Terpene_Cyclase_Like_1_N-term"/>
    <property type="match status" value="1"/>
</dbReference>
<dbReference type="InterPro" id="IPR008930">
    <property type="entry name" value="Terpenoid_cyclase/PrenylTrfase"/>
</dbReference>
<dbReference type="InterPro" id="IPR001906">
    <property type="entry name" value="Terpene_synth_N"/>
</dbReference>
<protein>
    <submittedName>
        <fullName evidence="8">Diterpene synthase class I</fullName>
    </submittedName>
</protein>
<feature type="domain" description="Terpene synthase N-terminal" evidence="6">
    <location>
        <begin position="217"/>
        <end position="414"/>
    </location>
</feature>
<dbReference type="GO" id="GO:0009507">
    <property type="term" value="C:chloroplast"/>
    <property type="evidence" value="ECO:0007669"/>
    <property type="project" value="TreeGrafter"/>
</dbReference>
<sequence length="781" mass="89841">MSVGYSLRIFSLSSSATESFRGRRRVLSSTKCSLLNVSTINQNLIEKIRERINNGKVEISPSAYDTAWVAMVPSRDYSGVEQPCFPQCVDWITENQNSDGSWGLNPGHPHLVKDSLSCTLACLLALRKWDTGHQLIQRGLDFIVSNDWAASTGDKDQFSPIGFDIIFPAMLNYANDMGLTLPFTNNMLDSLLHFRDSQLRTLKQEYISEALGSSCNWNEIILTHQRKNGSLFNSPATTAAALIHCPDDKCYQYLISVLEACNGWVPTIYPMNIYARLCMVDTLERLGVARYFGFELSNILDEIYRCWQEKEEEIFSDITCHAMAFRLLRMKGYNVSSDELAEFVDQEHFFSTVNMQYSGVTTVLELYRASQIRIYEDESTLDKIHAWTKGFLTHQLLNQAILDKQLQKQVEYDLKNHVTPDRFRDRRNIELYGAQDFQMAKTAYRCLISHNEDFILFSMDDYSISQTLYQREFQEILRWYAETRLDSLNQGRNVVLVSYALNAAVTVDSELSYLRIFNAKHFILTTSLDDFVDDYGSKEEVFYIIELVKKWQRETTYSSEQVEILFTALYNTVNEVAEKAFSEQGFSVKHELISMWLEYLTYSVREKNSWSDNNVSSLDEYLSFAWKNVNSAMIFLMSIQFYGIKLSKEIFTSAEFTNLCGRASLVGRLLNDLKTHKKEKEENLVNSVSVQTAGGGISEEEAILNVEQIVEYNTRKVLKMVCEREGSIIPRECKQLFWKICQIAYFLYPQDGGDEFSSPKETAKEINALIWDPIHLPPIST</sequence>
<dbReference type="Pfam" id="PF01397">
    <property type="entry name" value="Terpene_synth"/>
    <property type="match status" value="1"/>
</dbReference>
<name>A0A6B7LPD6_9LAMI</name>
<dbReference type="GO" id="GO:0009686">
    <property type="term" value="P:gibberellin biosynthetic process"/>
    <property type="evidence" value="ECO:0007669"/>
    <property type="project" value="TreeGrafter"/>
</dbReference>
<keyword evidence="3" id="KW-0479">Metal-binding</keyword>
<dbReference type="SUPFAM" id="SSF48576">
    <property type="entry name" value="Terpenoid synthases"/>
    <property type="match status" value="1"/>
</dbReference>
<comment type="pathway">
    <text evidence="1">Secondary metabolite biosynthesis; terpenoid biosynthesis.</text>
</comment>
<evidence type="ECO:0000256" key="2">
    <source>
        <dbReference type="ARBA" id="ARBA00006333"/>
    </source>
</evidence>
<dbReference type="PANTHER" id="PTHR31739">
    <property type="entry name" value="ENT-COPALYL DIPHOSPHATE SYNTHASE, CHLOROPLASTIC"/>
    <property type="match status" value="1"/>
</dbReference>
<organism evidence="8">
    <name type="scientific">Scutellaria barbata</name>
    <dbReference type="NCBI Taxonomy" id="396367"/>
    <lineage>
        <taxon>Eukaryota</taxon>
        <taxon>Viridiplantae</taxon>
        <taxon>Streptophyta</taxon>
        <taxon>Embryophyta</taxon>
        <taxon>Tracheophyta</taxon>
        <taxon>Spermatophyta</taxon>
        <taxon>Magnoliopsida</taxon>
        <taxon>eudicotyledons</taxon>
        <taxon>Gunneridae</taxon>
        <taxon>Pentapetalae</taxon>
        <taxon>asterids</taxon>
        <taxon>lamiids</taxon>
        <taxon>Lamiales</taxon>
        <taxon>Lamiaceae</taxon>
        <taxon>Scutellarioideae</taxon>
        <taxon>Scutellaria</taxon>
    </lineage>
</organism>
<dbReference type="InterPro" id="IPR005630">
    <property type="entry name" value="Terpene_synthase_metal-bd"/>
</dbReference>
<dbReference type="Pfam" id="PF03936">
    <property type="entry name" value="Terpene_synth_C"/>
    <property type="match status" value="1"/>
</dbReference>
<dbReference type="EMBL" id="MK035071">
    <property type="protein sequence ID" value="QEY10196.1"/>
    <property type="molecule type" value="mRNA"/>
</dbReference>
<reference evidence="8" key="1">
    <citation type="submission" date="2018-10" db="EMBL/GenBank/DDBJ databases">
        <authorList>
            <person name="Cui G."/>
            <person name="Zhang H."/>
            <person name="Huang L."/>
        </authorList>
    </citation>
    <scope>NUCLEOTIDE SEQUENCE</scope>
    <source>
        <tissue evidence="8">Root</tissue>
    </source>
</reference>
<proteinExistence type="evidence at transcript level"/>
<dbReference type="InterPro" id="IPR008949">
    <property type="entry name" value="Isoprenoid_synthase_dom_sf"/>
</dbReference>